<organism evidence="2 3">
    <name type="scientific">Natronobacterium texcoconense</name>
    <dbReference type="NCBI Taxonomy" id="1095778"/>
    <lineage>
        <taxon>Archaea</taxon>
        <taxon>Methanobacteriati</taxon>
        <taxon>Methanobacteriota</taxon>
        <taxon>Stenosarchaea group</taxon>
        <taxon>Halobacteria</taxon>
        <taxon>Halobacteriales</taxon>
        <taxon>Natrialbaceae</taxon>
        <taxon>Natronobacterium</taxon>
    </lineage>
</organism>
<feature type="compositionally biased region" description="Basic and acidic residues" evidence="1">
    <location>
        <begin position="56"/>
        <end position="65"/>
    </location>
</feature>
<feature type="region of interest" description="Disordered" evidence="1">
    <location>
        <begin position="24"/>
        <end position="65"/>
    </location>
</feature>
<protein>
    <submittedName>
        <fullName evidence="2">NosL protein</fullName>
    </submittedName>
</protein>
<dbReference type="AlphaFoldDB" id="A0A1H1GR01"/>
<evidence type="ECO:0000256" key="1">
    <source>
        <dbReference type="SAM" id="MobiDB-lite"/>
    </source>
</evidence>
<gene>
    <name evidence="2" type="ORF">SAMN04489842_2557</name>
</gene>
<sequence>MTDSGPHSWRRRRLLAAVGAGTVTGLAGCSGDDGENDGDVSDSDDGDEESPFLVDHPGDEPKDFENQHMCGVCTMGVVDYDDRNAQLAHENGDGMMFCSSGCLFAYYVAPEHFDGPDSEIAGVWVTDFDTGELIDGFDAHYALEHDERRADDPMGVDPRVYEDEEMAFEYVDEYDDLDEDDVITFSEVDEEVARIYRSTRIP</sequence>
<proteinExistence type="predicted"/>
<evidence type="ECO:0000313" key="2">
    <source>
        <dbReference type="EMBL" id="SDR15617.1"/>
    </source>
</evidence>
<dbReference type="PANTHER" id="PTHR41247:SF1">
    <property type="entry name" value="HTH-TYPE TRANSCRIPTIONAL REPRESSOR YCNK"/>
    <property type="match status" value="1"/>
</dbReference>
<reference evidence="3" key="1">
    <citation type="submission" date="2016-10" db="EMBL/GenBank/DDBJ databases">
        <authorList>
            <person name="Varghese N."/>
            <person name="Submissions S."/>
        </authorList>
    </citation>
    <scope>NUCLEOTIDE SEQUENCE [LARGE SCALE GENOMIC DNA]</scope>
    <source>
        <strain evidence="3">DSM 24767</strain>
    </source>
</reference>
<keyword evidence="3" id="KW-1185">Reference proteome</keyword>
<feature type="compositionally biased region" description="Acidic residues" evidence="1">
    <location>
        <begin position="32"/>
        <end position="50"/>
    </location>
</feature>
<dbReference type="Pfam" id="PF05573">
    <property type="entry name" value="NosL"/>
    <property type="match status" value="1"/>
</dbReference>
<dbReference type="RefSeq" id="WP_090382308.1">
    <property type="nucleotide sequence ID" value="NZ_FNLC01000002.1"/>
</dbReference>
<dbReference type="SUPFAM" id="SSF160387">
    <property type="entry name" value="NosL/MerB-like"/>
    <property type="match status" value="1"/>
</dbReference>
<dbReference type="STRING" id="1095778.SAMN04489842_2557"/>
<dbReference type="Proteomes" id="UP000198848">
    <property type="component" value="Unassembled WGS sequence"/>
</dbReference>
<dbReference type="PANTHER" id="PTHR41247">
    <property type="entry name" value="HTH-TYPE TRANSCRIPTIONAL REPRESSOR YCNK"/>
    <property type="match status" value="1"/>
</dbReference>
<evidence type="ECO:0000313" key="3">
    <source>
        <dbReference type="Proteomes" id="UP000198848"/>
    </source>
</evidence>
<dbReference type="EMBL" id="FNLC01000002">
    <property type="protein sequence ID" value="SDR15617.1"/>
    <property type="molecule type" value="Genomic_DNA"/>
</dbReference>
<dbReference type="OrthoDB" id="241788at2157"/>
<dbReference type="InterPro" id="IPR008719">
    <property type="entry name" value="N2O_reductase_NosL"/>
</dbReference>
<name>A0A1H1GR01_NATTX</name>
<accession>A0A1H1GR01</accession>